<protein>
    <recommendedName>
        <fullName evidence="1">F-box domain-containing protein</fullName>
    </recommendedName>
</protein>
<dbReference type="Proteomes" id="UP001630127">
    <property type="component" value="Unassembled WGS sequence"/>
</dbReference>
<comment type="caution">
    <text evidence="2">The sequence shown here is derived from an EMBL/GenBank/DDBJ whole genome shotgun (WGS) entry which is preliminary data.</text>
</comment>
<feature type="domain" description="F-box" evidence="1">
    <location>
        <begin position="20"/>
        <end position="51"/>
    </location>
</feature>
<dbReference type="InterPro" id="IPR001810">
    <property type="entry name" value="F-box_dom"/>
</dbReference>
<reference evidence="2 3" key="1">
    <citation type="submission" date="2024-11" db="EMBL/GenBank/DDBJ databases">
        <title>A near-complete genome assembly of Cinchona calisaya.</title>
        <authorList>
            <person name="Lian D.C."/>
            <person name="Zhao X.W."/>
            <person name="Wei L."/>
        </authorList>
    </citation>
    <scope>NUCLEOTIDE SEQUENCE [LARGE SCALE GENOMIC DNA]</scope>
    <source>
        <tissue evidence="2">Nenye</tissue>
    </source>
</reference>
<accession>A0ABD2Y4I3</accession>
<gene>
    <name evidence="2" type="ORF">ACH5RR_036060</name>
</gene>
<organism evidence="2 3">
    <name type="scientific">Cinchona calisaya</name>
    <dbReference type="NCBI Taxonomy" id="153742"/>
    <lineage>
        <taxon>Eukaryota</taxon>
        <taxon>Viridiplantae</taxon>
        <taxon>Streptophyta</taxon>
        <taxon>Embryophyta</taxon>
        <taxon>Tracheophyta</taxon>
        <taxon>Spermatophyta</taxon>
        <taxon>Magnoliopsida</taxon>
        <taxon>eudicotyledons</taxon>
        <taxon>Gunneridae</taxon>
        <taxon>Pentapetalae</taxon>
        <taxon>asterids</taxon>
        <taxon>lamiids</taxon>
        <taxon>Gentianales</taxon>
        <taxon>Rubiaceae</taxon>
        <taxon>Cinchonoideae</taxon>
        <taxon>Cinchoneae</taxon>
        <taxon>Cinchona</taxon>
    </lineage>
</organism>
<evidence type="ECO:0000259" key="1">
    <source>
        <dbReference type="Pfam" id="PF00646"/>
    </source>
</evidence>
<name>A0ABD2Y4I3_9GENT</name>
<sequence length="325" mass="38035">MNPAEKKHVASNPKDNNNISIPEDILSLIFQQLPAKTLVRPRKVRFKALVRHDVRFAAEVRERVALIDWDCTKFWILEGFESAKWNVMDILWPEPWILDYDIRHDEYPMVHAEPIGLIETAKRFNCVSKDWCNIIEDPKFVDAYWVRSHNHNRFNLLVCRPRKVSFKDGKARRKKLIEFFLVDSTGDVGFPGEVRECFALIDHHCEKIWMLEDFVSARWNLVNILWSESSTVNYYNYLPYEYTMMDPKSCTKFTCLCHNVNEKNARMVQELSTLIDEMDGDGISPGLLDTIYPLKVERLALAATIHQLWNIRELSFLAAIVAENL</sequence>
<evidence type="ECO:0000313" key="3">
    <source>
        <dbReference type="Proteomes" id="UP001630127"/>
    </source>
</evidence>
<evidence type="ECO:0000313" key="2">
    <source>
        <dbReference type="EMBL" id="KAL3501611.1"/>
    </source>
</evidence>
<dbReference type="AlphaFoldDB" id="A0ABD2Y4I3"/>
<dbReference type="Pfam" id="PF00646">
    <property type="entry name" value="F-box"/>
    <property type="match status" value="1"/>
</dbReference>
<proteinExistence type="predicted"/>
<keyword evidence="3" id="KW-1185">Reference proteome</keyword>
<dbReference type="EMBL" id="JBJUIK010000015">
    <property type="protein sequence ID" value="KAL3501611.1"/>
    <property type="molecule type" value="Genomic_DNA"/>
</dbReference>